<sequence>MASENPSASEQWQHEPPYKIQGGDEFGAVYWTGSCQCGRVSYKLNREKPLDAKYCHCTGCQVLHGAPFQWAAIFHKSDMTFTHGHQGMDFYKSSEKKRVHDLPCKATCSYCHSPIMDEGRNVILLFPGLIKGNEKGNADVRRVFKPR</sequence>
<keyword evidence="2" id="KW-0479">Metal-binding</keyword>
<reference evidence="6 7" key="1">
    <citation type="submission" date="2017-10" db="EMBL/GenBank/DDBJ databases">
        <title>Comparative genomics in systemic dimorphic fungi from Ajellomycetaceae.</title>
        <authorList>
            <person name="Munoz J.F."/>
            <person name="Mcewen J.G."/>
            <person name="Clay O.K."/>
            <person name="Cuomo C.A."/>
        </authorList>
    </citation>
    <scope>NUCLEOTIDE SEQUENCE [LARGE SCALE GENOMIC DNA]</scope>
    <source>
        <strain evidence="6 7">UAMH5409</strain>
    </source>
</reference>
<organism evidence="6 7">
    <name type="scientific">Helicocarpus griseus UAMH5409</name>
    <dbReference type="NCBI Taxonomy" id="1447875"/>
    <lineage>
        <taxon>Eukaryota</taxon>
        <taxon>Fungi</taxon>
        <taxon>Dikarya</taxon>
        <taxon>Ascomycota</taxon>
        <taxon>Pezizomycotina</taxon>
        <taxon>Eurotiomycetes</taxon>
        <taxon>Eurotiomycetidae</taxon>
        <taxon>Onygenales</taxon>
        <taxon>Ajellomycetaceae</taxon>
        <taxon>Helicocarpus</taxon>
    </lineage>
</organism>
<evidence type="ECO:0000259" key="5">
    <source>
        <dbReference type="PROSITE" id="PS51891"/>
    </source>
</evidence>
<proteinExistence type="inferred from homology"/>
<dbReference type="Gene3D" id="3.90.1590.10">
    <property type="entry name" value="glutathione-dependent formaldehyde- activating enzyme (gfa)"/>
    <property type="match status" value="1"/>
</dbReference>
<evidence type="ECO:0000256" key="2">
    <source>
        <dbReference type="ARBA" id="ARBA00022723"/>
    </source>
</evidence>
<feature type="domain" description="CENP-V/GFA" evidence="5">
    <location>
        <begin position="31"/>
        <end position="147"/>
    </location>
</feature>
<dbReference type="Proteomes" id="UP000223968">
    <property type="component" value="Unassembled WGS sequence"/>
</dbReference>
<evidence type="ECO:0000256" key="4">
    <source>
        <dbReference type="ARBA" id="ARBA00023239"/>
    </source>
</evidence>
<accession>A0A2B7X5F7</accession>
<dbReference type="GO" id="GO:0046872">
    <property type="term" value="F:metal ion binding"/>
    <property type="evidence" value="ECO:0007669"/>
    <property type="project" value="UniProtKB-KW"/>
</dbReference>
<keyword evidence="3" id="KW-0862">Zinc</keyword>
<keyword evidence="4" id="KW-0456">Lyase</keyword>
<dbReference type="STRING" id="1447875.A0A2B7X5F7"/>
<protein>
    <recommendedName>
        <fullName evidence="5">CENP-V/GFA domain-containing protein</fullName>
    </recommendedName>
</protein>
<dbReference type="InterPro" id="IPR011057">
    <property type="entry name" value="Mss4-like_sf"/>
</dbReference>
<keyword evidence="7" id="KW-1185">Reference proteome</keyword>
<evidence type="ECO:0000313" key="6">
    <source>
        <dbReference type="EMBL" id="PGH03977.1"/>
    </source>
</evidence>
<comment type="similarity">
    <text evidence="1">Belongs to the Gfa family.</text>
</comment>
<dbReference type="EMBL" id="PDNB01000141">
    <property type="protein sequence ID" value="PGH03977.1"/>
    <property type="molecule type" value="Genomic_DNA"/>
</dbReference>
<dbReference type="GO" id="GO:0016846">
    <property type="term" value="F:carbon-sulfur lyase activity"/>
    <property type="evidence" value="ECO:0007669"/>
    <property type="project" value="InterPro"/>
</dbReference>
<dbReference type="SUPFAM" id="SSF51316">
    <property type="entry name" value="Mss4-like"/>
    <property type="match status" value="1"/>
</dbReference>
<evidence type="ECO:0000256" key="1">
    <source>
        <dbReference type="ARBA" id="ARBA00005495"/>
    </source>
</evidence>
<name>A0A2B7X5F7_9EURO</name>
<evidence type="ECO:0000313" key="7">
    <source>
        <dbReference type="Proteomes" id="UP000223968"/>
    </source>
</evidence>
<gene>
    <name evidence="6" type="ORF">AJ79_07209</name>
</gene>
<dbReference type="PANTHER" id="PTHR33337">
    <property type="entry name" value="GFA DOMAIN-CONTAINING PROTEIN"/>
    <property type="match status" value="1"/>
</dbReference>
<dbReference type="PANTHER" id="PTHR33337:SF40">
    <property type="entry name" value="CENP-V_GFA DOMAIN-CONTAINING PROTEIN-RELATED"/>
    <property type="match status" value="1"/>
</dbReference>
<dbReference type="AlphaFoldDB" id="A0A2B7X5F7"/>
<dbReference type="OrthoDB" id="9970124at2759"/>
<dbReference type="PROSITE" id="PS51891">
    <property type="entry name" value="CENP_V_GFA"/>
    <property type="match status" value="1"/>
</dbReference>
<comment type="caution">
    <text evidence="6">The sequence shown here is derived from an EMBL/GenBank/DDBJ whole genome shotgun (WGS) entry which is preliminary data.</text>
</comment>
<dbReference type="InterPro" id="IPR006913">
    <property type="entry name" value="CENP-V/GFA"/>
</dbReference>
<evidence type="ECO:0000256" key="3">
    <source>
        <dbReference type="ARBA" id="ARBA00022833"/>
    </source>
</evidence>
<dbReference type="Pfam" id="PF04828">
    <property type="entry name" value="GFA"/>
    <property type="match status" value="1"/>
</dbReference>